<sequence>MPKPTKAERSMDALDEEIRRLRAKAKVLEEKIDENFNYFQQHSGSMFVRSLLPRKIDGEELTGLRLVDTMLQNERLQQIMLKLADILAEKLGDGLNWLTTKVFKK</sequence>
<gene>
    <name evidence="1" type="ORF">GCM10011511_39260</name>
</gene>
<keyword evidence="2" id="KW-1185">Reference proteome</keyword>
<name>A0A8J2XST0_9BACT</name>
<proteinExistence type="predicted"/>
<dbReference type="Proteomes" id="UP000607559">
    <property type="component" value="Unassembled WGS sequence"/>
</dbReference>
<dbReference type="AlphaFoldDB" id="A0A8J2XST0"/>
<evidence type="ECO:0000313" key="1">
    <source>
        <dbReference type="EMBL" id="GGB11762.1"/>
    </source>
</evidence>
<protein>
    <submittedName>
        <fullName evidence="1">Uncharacterized protein</fullName>
    </submittedName>
</protein>
<reference evidence="1" key="2">
    <citation type="submission" date="2020-09" db="EMBL/GenBank/DDBJ databases">
        <authorList>
            <person name="Sun Q."/>
            <person name="Zhou Y."/>
        </authorList>
    </citation>
    <scope>NUCLEOTIDE SEQUENCE</scope>
    <source>
        <strain evidence="1">CGMCC 1.15448</strain>
    </source>
</reference>
<organism evidence="1 2">
    <name type="scientific">Puia dinghuensis</name>
    <dbReference type="NCBI Taxonomy" id="1792502"/>
    <lineage>
        <taxon>Bacteria</taxon>
        <taxon>Pseudomonadati</taxon>
        <taxon>Bacteroidota</taxon>
        <taxon>Chitinophagia</taxon>
        <taxon>Chitinophagales</taxon>
        <taxon>Chitinophagaceae</taxon>
        <taxon>Puia</taxon>
    </lineage>
</organism>
<evidence type="ECO:0000313" key="2">
    <source>
        <dbReference type="Proteomes" id="UP000607559"/>
    </source>
</evidence>
<reference evidence="1" key="1">
    <citation type="journal article" date="2014" name="Int. J. Syst. Evol. Microbiol.">
        <title>Complete genome sequence of Corynebacterium casei LMG S-19264T (=DSM 44701T), isolated from a smear-ripened cheese.</title>
        <authorList>
            <consortium name="US DOE Joint Genome Institute (JGI-PGF)"/>
            <person name="Walter F."/>
            <person name="Albersmeier A."/>
            <person name="Kalinowski J."/>
            <person name="Ruckert C."/>
        </authorList>
    </citation>
    <scope>NUCLEOTIDE SEQUENCE</scope>
    <source>
        <strain evidence="1">CGMCC 1.15448</strain>
    </source>
</reference>
<dbReference type="RefSeq" id="WP_188934871.1">
    <property type="nucleotide sequence ID" value="NZ_BMJC01000004.1"/>
</dbReference>
<comment type="caution">
    <text evidence="1">The sequence shown here is derived from an EMBL/GenBank/DDBJ whole genome shotgun (WGS) entry which is preliminary data.</text>
</comment>
<dbReference type="EMBL" id="BMJC01000004">
    <property type="protein sequence ID" value="GGB11762.1"/>
    <property type="molecule type" value="Genomic_DNA"/>
</dbReference>
<accession>A0A8J2XST0</accession>